<dbReference type="RefSeq" id="WP_014228477.1">
    <property type="nucleotide sequence ID" value="NC_016612.1"/>
</dbReference>
<name>A0A0H3H8L2_KLEM8</name>
<organism evidence="1 2">
    <name type="scientific">Klebsiella michiganensis (strain ATCC 8724 / DSM 4798 / JCM 20051 / NBRC 3318 / NRRL B-199 / KCTC 1686 / BUCSAV 143 / CCM 1901)</name>
    <dbReference type="NCBI Taxonomy" id="1006551"/>
    <lineage>
        <taxon>Bacteria</taxon>
        <taxon>Pseudomonadati</taxon>
        <taxon>Pseudomonadota</taxon>
        <taxon>Gammaproteobacteria</taxon>
        <taxon>Enterobacterales</taxon>
        <taxon>Enterobacteriaceae</taxon>
        <taxon>Klebsiella/Raoultella group</taxon>
        <taxon>Klebsiella</taxon>
    </lineage>
</organism>
<sequence length="72" mass="8385">MQIKNTIPAEFISNSALLKNIEHMVQTQTESEAVSHERLIVEVQRRLNLEKNEILADLYIQTLHVLRGKNHH</sequence>
<gene>
    <name evidence="1" type="ordered locus">KOX_14870</name>
</gene>
<dbReference type="KEGG" id="kox:KOX_14870"/>
<dbReference type="GeneID" id="66560955"/>
<accession>A0A0H3H8L2</accession>
<proteinExistence type="predicted"/>
<reference evidence="1 2" key="1">
    <citation type="journal article" date="2012" name="J. Bacteriol.">
        <title>Complete genome sequence of Klebsiella oxytoca KCTC 1686, used in production of 2,3-butanediol.</title>
        <authorList>
            <person name="Shin S.H."/>
            <person name="Kim S."/>
            <person name="Kim J.Y."/>
            <person name="Lee S."/>
            <person name="Um Y."/>
            <person name="Oh M.K."/>
            <person name="Kim Y.R."/>
            <person name="Lee J."/>
            <person name="Yang K.S."/>
        </authorList>
    </citation>
    <scope>NUCLEOTIDE SEQUENCE [LARGE SCALE GENOMIC DNA]</scope>
    <source>
        <strain evidence="2">ATCC 8724 / DSM 4798 / JCM 20051 / NBRC 3318 / NRRL B-199 / KCTC 1686</strain>
    </source>
</reference>
<dbReference type="HOGENOM" id="CLU_2752456_0_0_6"/>
<protein>
    <submittedName>
        <fullName evidence="1">Uncharacterized protein</fullName>
    </submittedName>
</protein>
<dbReference type="EMBL" id="CP003218">
    <property type="protein sequence ID" value="AEX04698.1"/>
    <property type="molecule type" value="Genomic_DNA"/>
</dbReference>
<evidence type="ECO:0000313" key="2">
    <source>
        <dbReference type="Proteomes" id="UP000007843"/>
    </source>
</evidence>
<evidence type="ECO:0000313" key="1">
    <source>
        <dbReference type="EMBL" id="AEX04698.1"/>
    </source>
</evidence>
<dbReference type="Proteomes" id="UP000007843">
    <property type="component" value="Chromosome"/>
</dbReference>
<dbReference type="AlphaFoldDB" id="A0A0H3H8L2"/>